<evidence type="ECO:0000313" key="1">
    <source>
        <dbReference type="EMBL" id="XBH16161.1"/>
    </source>
</evidence>
<dbReference type="EMBL" id="CP121196">
    <property type="protein sequence ID" value="XBH16161.1"/>
    <property type="molecule type" value="Genomic_DNA"/>
</dbReference>
<dbReference type="RefSeq" id="WP_348261388.1">
    <property type="nucleotide sequence ID" value="NZ_CP121196.1"/>
</dbReference>
<gene>
    <name evidence="1" type="ORF">P8935_16480</name>
</gene>
<evidence type="ECO:0008006" key="2">
    <source>
        <dbReference type="Google" id="ProtNLM"/>
    </source>
</evidence>
<dbReference type="Gene3D" id="2.30.30.760">
    <property type="match status" value="1"/>
</dbReference>
<sequence length="179" mass="19674">MNSAPLFRILLIGFVLAPIFGLLYTPQRVDAATLRSNCPDDPYVRSDSRSRYHALRELEDPGTHQRWLLVRDMDRATGPALFVRESRHSECAFFAAKEMNVTPLRGQLSSLPVIHAGDQIILSEHGINSDAELEATALDTGAAGDSLRVRIKFGGRTVRAIAATRGHATRGVEASEIRP</sequence>
<reference evidence="1" key="1">
    <citation type="submission" date="2023-03" db="EMBL/GenBank/DDBJ databases">
        <title>Edaphobacter sp.</title>
        <authorList>
            <person name="Huber K.J."/>
            <person name="Papendorf J."/>
            <person name="Pilke C."/>
            <person name="Bunk B."/>
            <person name="Sproeer C."/>
            <person name="Pester M."/>
        </authorList>
    </citation>
    <scope>NUCLEOTIDE SEQUENCE</scope>
    <source>
        <strain evidence="1">DSM 110680</strain>
    </source>
</reference>
<protein>
    <recommendedName>
        <fullName evidence="2">Flagella basal body P-ring formation protein FlgA</fullName>
    </recommendedName>
</protein>
<name>A0AAU7DFP2_9BACT</name>
<proteinExistence type="predicted"/>
<dbReference type="AlphaFoldDB" id="A0AAU7DFP2"/>
<organism evidence="1">
    <name type="scientific">Telmatobacter sp. DSM 110680</name>
    <dbReference type="NCBI Taxonomy" id="3036704"/>
    <lineage>
        <taxon>Bacteria</taxon>
        <taxon>Pseudomonadati</taxon>
        <taxon>Acidobacteriota</taxon>
        <taxon>Terriglobia</taxon>
        <taxon>Terriglobales</taxon>
        <taxon>Acidobacteriaceae</taxon>
        <taxon>Telmatobacter</taxon>
    </lineage>
</organism>
<accession>A0AAU7DFP2</accession>